<dbReference type="InterPro" id="IPR052337">
    <property type="entry name" value="SAT4-like"/>
</dbReference>
<evidence type="ECO:0000256" key="5">
    <source>
        <dbReference type="ARBA" id="ARBA00038359"/>
    </source>
</evidence>
<evidence type="ECO:0000256" key="2">
    <source>
        <dbReference type="ARBA" id="ARBA00022692"/>
    </source>
</evidence>
<comment type="subcellular location">
    <subcellularLocation>
        <location evidence="1">Membrane</location>
        <topology evidence="1">Multi-pass membrane protein</topology>
    </subcellularLocation>
</comment>
<feature type="transmembrane region" description="Helical" evidence="6">
    <location>
        <begin position="258"/>
        <end position="280"/>
    </location>
</feature>
<dbReference type="PANTHER" id="PTHR33048">
    <property type="entry name" value="PTH11-LIKE INTEGRAL MEMBRANE PROTEIN (AFU_ORTHOLOGUE AFUA_5G11245)"/>
    <property type="match status" value="1"/>
</dbReference>
<evidence type="ECO:0000256" key="6">
    <source>
        <dbReference type="SAM" id="Phobius"/>
    </source>
</evidence>
<dbReference type="AlphaFoldDB" id="A0A6A5VVA5"/>
<feature type="transmembrane region" description="Helical" evidence="6">
    <location>
        <begin position="100"/>
        <end position="121"/>
    </location>
</feature>
<name>A0A6A5VVA5_9PLEO</name>
<dbReference type="GO" id="GO:0016020">
    <property type="term" value="C:membrane"/>
    <property type="evidence" value="ECO:0007669"/>
    <property type="project" value="UniProtKB-SubCell"/>
</dbReference>
<evidence type="ECO:0000259" key="7">
    <source>
        <dbReference type="Pfam" id="PF20684"/>
    </source>
</evidence>
<evidence type="ECO:0000313" key="9">
    <source>
        <dbReference type="Proteomes" id="UP000800036"/>
    </source>
</evidence>
<dbReference type="OrthoDB" id="2988756at2759"/>
<dbReference type="PANTHER" id="PTHR33048:SF146">
    <property type="entry name" value="INTEGRAL MEMBRANE PROTEIN"/>
    <property type="match status" value="1"/>
</dbReference>
<feature type="transmembrane region" description="Helical" evidence="6">
    <location>
        <begin position="47"/>
        <end position="67"/>
    </location>
</feature>
<evidence type="ECO:0000256" key="4">
    <source>
        <dbReference type="ARBA" id="ARBA00023136"/>
    </source>
</evidence>
<feature type="transmembrane region" description="Helical" evidence="6">
    <location>
        <begin position="14"/>
        <end position="35"/>
    </location>
</feature>
<proteinExistence type="inferred from homology"/>
<organism evidence="8 9">
    <name type="scientific">Bimuria novae-zelandiae CBS 107.79</name>
    <dbReference type="NCBI Taxonomy" id="1447943"/>
    <lineage>
        <taxon>Eukaryota</taxon>
        <taxon>Fungi</taxon>
        <taxon>Dikarya</taxon>
        <taxon>Ascomycota</taxon>
        <taxon>Pezizomycotina</taxon>
        <taxon>Dothideomycetes</taxon>
        <taxon>Pleosporomycetidae</taxon>
        <taxon>Pleosporales</taxon>
        <taxon>Massarineae</taxon>
        <taxon>Didymosphaeriaceae</taxon>
        <taxon>Bimuria</taxon>
    </lineage>
</organism>
<feature type="domain" description="Rhodopsin" evidence="7">
    <location>
        <begin position="31"/>
        <end position="281"/>
    </location>
</feature>
<gene>
    <name evidence="8" type="ORF">BU23DRAFT_448510</name>
</gene>
<sequence length="361" mass="40571">MGDVRPDAFSDREIMSTAYALIGITSAFALARIAISFVTPRHLTLEDALVFFAYVENLAMCSLYISLAPGAQRLSNVKLGNATLYPTLQGDVRYISRRYFVAPLLFWMLLWSIKFSFLMLYRKLLQGISKIYTYIWWFIVVVCIAVSATQTGNFAAYLTACSDLYLFVNGGCKDMTTARQLISLLYSYAADTLTNIMIMALPTRLVWNLQMSRSKKFGVIGVFAIGAVCVVMAAVRVARITKNVYQYNMGIDGTWLAIWGMVECSIAVIVGFVPSFAVLFRVARHKTSSYNPYSYQKQRERRSGGRPEYVLNIISSRTSRNRRNMGLETTDSMWVDDADSQRGFALGSKFDGITVTTIVQQ</sequence>
<keyword evidence="9" id="KW-1185">Reference proteome</keyword>
<dbReference type="InterPro" id="IPR049326">
    <property type="entry name" value="Rhodopsin_dom_fungi"/>
</dbReference>
<feature type="transmembrane region" description="Helical" evidence="6">
    <location>
        <begin position="185"/>
        <end position="207"/>
    </location>
</feature>
<keyword evidence="2 6" id="KW-0812">Transmembrane</keyword>
<evidence type="ECO:0000313" key="8">
    <source>
        <dbReference type="EMBL" id="KAF1978806.1"/>
    </source>
</evidence>
<reference evidence="8" key="1">
    <citation type="journal article" date="2020" name="Stud. Mycol.">
        <title>101 Dothideomycetes genomes: a test case for predicting lifestyles and emergence of pathogens.</title>
        <authorList>
            <person name="Haridas S."/>
            <person name="Albert R."/>
            <person name="Binder M."/>
            <person name="Bloem J."/>
            <person name="Labutti K."/>
            <person name="Salamov A."/>
            <person name="Andreopoulos B."/>
            <person name="Baker S."/>
            <person name="Barry K."/>
            <person name="Bills G."/>
            <person name="Bluhm B."/>
            <person name="Cannon C."/>
            <person name="Castanera R."/>
            <person name="Culley D."/>
            <person name="Daum C."/>
            <person name="Ezra D."/>
            <person name="Gonzalez J."/>
            <person name="Henrissat B."/>
            <person name="Kuo A."/>
            <person name="Liang C."/>
            <person name="Lipzen A."/>
            <person name="Lutzoni F."/>
            <person name="Magnuson J."/>
            <person name="Mondo S."/>
            <person name="Nolan M."/>
            <person name="Ohm R."/>
            <person name="Pangilinan J."/>
            <person name="Park H.-J."/>
            <person name="Ramirez L."/>
            <person name="Alfaro M."/>
            <person name="Sun H."/>
            <person name="Tritt A."/>
            <person name="Yoshinaga Y."/>
            <person name="Zwiers L.-H."/>
            <person name="Turgeon B."/>
            <person name="Goodwin S."/>
            <person name="Spatafora J."/>
            <person name="Crous P."/>
            <person name="Grigoriev I."/>
        </authorList>
    </citation>
    <scope>NUCLEOTIDE SEQUENCE</scope>
    <source>
        <strain evidence="8">CBS 107.79</strain>
    </source>
</reference>
<evidence type="ECO:0000256" key="3">
    <source>
        <dbReference type="ARBA" id="ARBA00022989"/>
    </source>
</evidence>
<accession>A0A6A5VVA5</accession>
<dbReference type="Pfam" id="PF20684">
    <property type="entry name" value="Fung_rhodopsin"/>
    <property type="match status" value="1"/>
</dbReference>
<keyword evidence="4 6" id="KW-0472">Membrane</keyword>
<comment type="similarity">
    <text evidence="5">Belongs to the SAT4 family.</text>
</comment>
<protein>
    <recommendedName>
        <fullName evidence="7">Rhodopsin domain-containing protein</fullName>
    </recommendedName>
</protein>
<feature type="transmembrane region" description="Helical" evidence="6">
    <location>
        <begin position="219"/>
        <end position="238"/>
    </location>
</feature>
<dbReference type="EMBL" id="ML976659">
    <property type="protein sequence ID" value="KAF1978806.1"/>
    <property type="molecule type" value="Genomic_DNA"/>
</dbReference>
<dbReference type="Proteomes" id="UP000800036">
    <property type="component" value="Unassembled WGS sequence"/>
</dbReference>
<feature type="transmembrane region" description="Helical" evidence="6">
    <location>
        <begin position="133"/>
        <end position="158"/>
    </location>
</feature>
<evidence type="ECO:0000256" key="1">
    <source>
        <dbReference type="ARBA" id="ARBA00004141"/>
    </source>
</evidence>
<keyword evidence="3 6" id="KW-1133">Transmembrane helix</keyword>